<gene>
    <name evidence="2" type="ORF">LCGC14_2696160</name>
</gene>
<protein>
    <submittedName>
        <fullName evidence="2">Uncharacterized protein</fullName>
    </submittedName>
</protein>
<organism evidence="2">
    <name type="scientific">marine sediment metagenome</name>
    <dbReference type="NCBI Taxonomy" id="412755"/>
    <lineage>
        <taxon>unclassified sequences</taxon>
        <taxon>metagenomes</taxon>
        <taxon>ecological metagenomes</taxon>
    </lineage>
</organism>
<accession>A0A0F8ZH11</accession>
<dbReference type="EMBL" id="LAZR01047912">
    <property type="protein sequence ID" value="KKK93112.1"/>
    <property type="molecule type" value="Genomic_DNA"/>
</dbReference>
<evidence type="ECO:0000313" key="2">
    <source>
        <dbReference type="EMBL" id="KKK93112.1"/>
    </source>
</evidence>
<name>A0A0F8ZH11_9ZZZZ</name>
<sequence length="77" mass="8298">MKLDSLTLTRGYTHDKPLTGTATFSTPDEHKLTIKLNEADAVAITELCAVAIARIGRETAEALTADALQFTAIEHQS</sequence>
<evidence type="ECO:0000256" key="1">
    <source>
        <dbReference type="SAM" id="MobiDB-lite"/>
    </source>
</evidence>
<comment type="caution">
    <text evidence="2">The sequence shown here is derived from an EMBL/GenBank/DDBJ whole genome shotgun (WGS) entry which is preliminary data.</text>
</comment>
<proteinExistence type="predicted"/>
<feature type="compositionally biased region" description="Polar residues" evidence="1">
    <location>
        <begin position="1"/>
        <end position="10"/>
    </location>
</feature>
<dbReference type="AlphaFoldDB" id="A0A0F8ZH11"/>
<reference evidence="2" key="1">
    <citation type="journal article" date="2015" name="Nature">
        <title>Complex archaea that bridge the gap between prokaryotes and eukaryotes.</title>
        <authorList>
            <person name="Spang A."/>
            <person name="Saw J.H."/>
            <person name="Jorgensen S.L."/>
            <person name="Zaremba-Niedzwiedzka K."/>
            <person name="Martijn J."/>
            <person name="Lind A.E."/>
            <person name="van Eijk R."/>
            <person name="Schleper C."/>
            <person name="Guy L."/>
            <person name="Ettema T.J."/>
        </authorList>
    </citation>
    <scope>NUCLEOTIDE SEQUENCE</scope>
</reference>
<feature type="region of interest" description="Disordered" evidence="1">
    <location>
        <begin position="1"/>
        <end position="24"/>
    </location>
</feature>